<dbReference type="Proteomes" id="UP000835052">
    <property type="component" value="Unassembled WGS sequence"/>
</dbReference>
<evidence type="ECO:0000256" key="1">
    <source>
        <dbReference type="SAM" id="MobiDB-lite"/>
    </source>
</evidence>
<dbReference type="OrthoDB" id="5875050at2759"/>
<gene>
    <name evidence="2" type="ORF">CAUJ_LOCUS13685</name>
</gene>
<evidence type="ECO:0000313" key="2">
    <source>
        <dbReference type="EMBL" id="CAD6197776.1"/>
    </source>
</evidence>
<proteinExistence type="predicted"/>
<sequence length="227" mass="25268">MNRGNPQGAEDLPKKAKEATTTTTTTYLLSSATRRGVILEEDGVDGDDAAQINAYAISNGQGEPIASRLLDCLTKRRRAMFRRNQSSSNLGGELPYRPLRRPSLPSIPQAAVSLPMSSVGHQRDRRRPSLVDWAENRIHAVDIDSPIGYFVAHFKDIDETLEKVPFESRMRLFEAFEGPLRARGCTVNEVEFFLENSSTAIPENSEARYLAGSKIIVRVGFWGFVIL</sequence>
<feature type="region of interest" description="Disordered" evidence="1">
    <location>
        <begin position="1"/>
        <end position="23"/>
    </location>
</feature>
<organism evidence="2 3">
    <name type="scientific">Caenorhabditis auriculariae</name>
    <dbReference type="NCBI Taxonomy" id="2777116"/>
    <lineage>
        <taxon>Eukaryota</taxon>
        <taxon>Metazoa</taxon>
        <taxon>Ecdysozoa</taxon>
        <taxon>Nematoda</taxon>
        <taxon>Chromadorea</taxon>
        <taxon>Rhabditida</taxon>
        <taxon>Rhabditina</taxon>
        <taxon>Rhabditomorpha</taxon>
        <taxon>Rhabditoidea</taxon>
        <taxon>Rhabditidae</taxon>
        <taxon>Peloderinae</taxon>
        <taxon>Caenorhabditis</taxon>
    </lineage>
</organism>
<dbReference type="EMBL" id="CAJGYM010000104">
    <property type="protein sequence ID" value="CAD6197776.1"/>
    <property type="molecule type" value="Genomic_DNA"/>
</dbReference>
<name>A0A8S1HMU7_9PELO</name>
<reference evidence="2" key="1">
    <citation type="submission" date="2020-10" db="EMBL/GenBank/DDBJ databases">
        <authorList>
            <person name="Kikuchi T."/>
        </authorList>
    </citation>
    <scope>NUCLEOTIDE SEQUENCE</scope>
    <source>
        <strain evidence="2">NKZ352</strain>
    </source>
</reference>
<protein>
    <submittedName>
        <fullName evidence="2">Uncharacterized protein</fullName>
    </submittedName>
</protein>
<accession>A0A8S1HMU7</accession>
<evidence type="ECO:0000313" key="3">
    <source>
        <dbReference type="Proteomes" id="UP000835052"/>
    </source>
</evidence>
<dbReference type="AlphaFoldDB" id="A0A8S1HMU7"/>
<keyword evidence="3" id="KW-1185">Reference proteome</keyword>
<comment type="caution">
    <text evidence="2">The sequence shown here is derived from an EMBL/GenBank/DDBJ whole genome shotgun (WGS) entry which is preliminary data.</text>
</comment>